<name>A0ABS1U239_9PROT</name>
<reference evidence="2 3" key="1">
    <citation type="submission" date="2021-01" db="EMBL/GenBank/DDBJ databases">
        <title>Belnapia mucosa sp. nov. and Belnapia arida sp. nov., isolated from the Tabernas Desert (Almeria, Spain).</title>
        <authorList>
            <person name="Molina-Menor E."/>
            <person name="Vidal-Verdu A."/>
            <person name="Calonge A."/>
            <person name="Satari L."/>
            <person name="Pereto J."/>
            <person name="Porcar M."/>
        </authorList>
    </citation>
    <scope>NUCLEOTIDE SEQUENCE [LARGE SCALE GENOMIC DNA]</scope>
    <source>
        <strain evidence="2 3">T18</strain>
    </source>
</reference>
<dbReference type="InterPro" id="IPR003593">
    <property type="entry name" value="AAA+_ATPase"/>
</dbReference>
<dbReference type="SUPFAM" id="SSF52540">
    <property type="entry name" value="P-loop containing nucleoside triphosphate hydrolases"/>
    <property type="match status" value="1"/>
</dbReference>
<sequence length="501" mass="53098">MPDTNLQTDSLVAPAAGQSTEDGVSDAALLFGTTASPPLWLWLTIEPAELAALEGALLRHLRSPLFPSRIGEDAVRPGDDAGLLDFATRFGAIASRFAEGQALVLAATRIVAERGGPLCRQGALVCIETLHYRLHGEARGLGGDSGRLRHFVLAARLSADLWLRFLPGPEGARPLPGRFAEVLSLAVQPPAPAAAPPAPPPAPVATGSRAVVLQPFTAPNERAEWQSYQPLTTPLPLRRVPRDALARLGALTEAAPGFAAPLAEIRRTLALAAHAGRPSPRLRPILLVGPPGVGKTWFARRLAAALELPFASLNLGGATDNRCLQGTARGWSATTPAWPIAEMARLSAPNPVFFLDEIEKAGGQRDSNGRAHDTLLAMIEPESASAWFDECLRTAADLRHAIWIMAANETRGISAPLLSRLSVHHIEPPPASAFDSTYAGLLAGIAEDMGCRAADLPVLEGETRAALRRGFAGHRNLRRLRAQMEECLGIAAEAALSAPRC</sequence>
<dbReference type="InterPro" id="IPR027065">
    <property type="entry name" value="Lon_Prtase"/>
</dbReference>
<proteinExistence type="predicted"/>
<keyword evidence="3" id="KW-1185">Reference proteome</keyword>
<evidence type="ECO:0000313" key="2">
    <source>
        <dbReference type="EMBL" id="MBL6078600.1"/>
    </source>
</evidence>
<dbReference type="RefSeq" id="WP_202831710.1">
    <property type="nucleotide sequence ID" value="NZ_JAETWB010000003.1"/>
</dbReference>
<comment type="caution">
    <text evidence="2">The sequence shown here is derived from an EMBL/GenBank/DDBJ whole genome shotgun (WGS) entry which is preliminary data.</text>
</comment>
<dbReference type="Proteomes" id="UP000660885">
    <property type="component" value="Unassembled WGS sequence"/>
</dbReference>
<evidence type="ECO:0000259" key="1">
    <source>
        <dbReference type="SMART" id="SM00382"/>
    </source>
</evidence>
<dbReference type="Pfam" id="PF00004">
    <property type="entry name" value="AAA"/>
    <property type="match status" value="1"/>
</dbReference>
<dbReference type="PANTHER" id="PTHR43718:SF2">
    <property type="entry name" value="LON PROTEASE HOMOLOG, MITOCHONDRIAL"/>
    <property type="match status" value="1"/>
</dbReference>
<dbReference type="EMBL" id="JAETWB010000003">
    <property type="protein sequence ID" value="MBL6078600.1"/>
    <property type="molecule type" value="Genomic_DNA"/>
</dbReference>
<dbReference type="Gene3D" id="3.40.50.300">
    <property type="entry name" value="P-loop containing nucleotide triphosphate hydrolases"/>
    <property type="match status" value="1"/>
</dbReference>
<protein>
    <submittedName>
        <fullName evidence="2">AAA family ATPase</fullName>
    </submittedName>
</protein>
<gene>
    <name evidence="2" type="ORF">JMJ56_11330</name>
</gene>
<dbReference type="PANTHER" id="PTHR43718">
    <property type="entry name" value="LON PROTEASE"/>
    <property type="match status" value="1"/>
</dbReference>
<evidence type="ECO:0000313" key="3">
    <source>
        <dbReference type="Proteomes" id="UP000660885"/>
    </source>
</evidence>
<organism evidence="2 3">
    <name type="scientific">Belnapia arida</name>
    <dbReference type="NCBI Taxonomy" id="2804533"/>
    <lineage>
        <taxon>Bacteria</taxon>
        <taxon>Pseudomonadati</taxon>
        <taxon>Pseudomonadota</taxon>
        <taxon>Alphaproteobacteria</taxon>
        <taxon>Acetobacterales</taxon>
        <taxon>Roseomonadaceae</taxon>
        <taxon>Belnapia</taxon>
    </lineage>
</organism>
<accession>A0ABS1U239</accession>
<dbReference type="SMART" id="SM00382">
    <property type="entry name" value="AAA"/>
    <property type="match status" value="1"/>
</dbReference>
<dbReference type="InterPro" id="IPR027417">
    <property type="entry name" value="P-loop_NTPase"/>
</dbReference>
<feature type="domain" description="AAA+ ATPase" evidence="1">
    <location>
        <begin position="281"/>
        <end position="431"/>
    </location>
</feature>
<dbReference type="InterPro" id="IPR003959">
    <property type="entry name" value="ATPase_AAA_core"/>
</dbReference>